<protein>
    <submittedName>
        <fullName evidence="1">Uncharacterized protein</fullName>
    </submittedName>
</protein>
<organism evidence="1 2">
    <name type="scientific">Clohesyomyces aquaticus</name>
    <dbReference type="NCBI Taxonomy" id="1231657"/>
    <lineage>
        <taxon>Eukaryota</taxon>
        <taxon>Fungi</taxon>
        <taxon>Dikarya</taxon>
        <taxon>Ascomycota</taxon>
        <taxon>Pezizomycotina</taxon>
        <taxon>Dothideomycetes</taxon>
        <taxon>Pleosporomycetidae</taxon>
        <taxon>Pleosporales</taxon>
        <taxon>Lindgomycetaceae</taxon>
        <taxon>Clohesyomyces</taxon>
    </lineage>
</organism>
<sequence>MDERWASDEIPPEIEYLLAQGSALGRCRIRIVSYSSLRPLRLADSCVILGFFRPVGVLILATTPFLVTKIAMYPWDFGPFGDIDPDLWGGHHHSTLYNVSVVQVVTDRDVFLVSCSFIYEILPRLELANPIYTEDHARRLRHKLRSQGVRTEPVYNALYGLFFTMHESGDSIEKFKVLLGKWLKSDLHSTGSVSSHRGGLSRCRDQFSTLASFSKSKQSSTIASALLMFFLGNQEYIIRRERSENFVEWGLAIMDIQGWIDQRDFIDCLRVLCSRYREMAGSIHGNIWNDRVEELFYMLQQVDPVVYEFMTRGRRSSRLALPPHRMYHSASPRRIKGAPLGILPVAPASPHALDFHHYPPVAMDLAGYGDTPYMHNQIKQLSSAVGQLKDGLNFVDEGLNDIHDQLHGYPNYV</sequence>
<keyword evidence="2" id="KW-1185">Reference proteome</keyword>
<proteinExistence type="predicted"/>
<dbReference type="Proteomes" id="UP000193144">
    <property type="component" value="Unassembled WGS sequence"/>
</dbReference>
<accession>A0A1Y2A7P8</accession>
<evidence type="ECO:0000313" key="1">
    <source>
        <dbReference type="EMBL" id="ORY18523.1"/>
    </source>
</evidence>
<comment type="caution">
    <text evidence="1">The sequence shown here is derived from an EMBL/GenBank/DDBJ whole genome shotgun (WGS) entry which is preliminary data.</text>
</comment>
<dbReference type="AlphaFoldDB" id="A0A1Y2A7P8"/>
<evidence type="ECO:0000313" key="2">
    <source>
        <dbReference type="Proteomes" id="UP000193144"/>
    </source>
</evidence>
<gene>
    <name evidence="1" type="ORF">BCR34DRAFT_582817</name>
</gene>
<reference evidence="1 2" key="1">
    <citation type="submission" date="2016-07" db="EMBL/GenBank/DDBJ databases">
        <title>Pervasive Adenine N6-methylation of Active Genes in Fungi.</title>
        <authorList>
            <consortium name="DOE Joint Genome Institute"/>
            <person name="Mondo S.J."/>
            <person name="Dannebaum R.O."/>
            <person name="Kuo R.C."/>
            <person name="Labutti K."/>
            <person name="Haridas S."/>
            <person name="Kuo A."/>
            <person name="Salamov A."/>
            <person name="Ahrendt S.R."/>
            <person name="Lipzen A."/>
            <person name="Sullivan W."/>
            <person name="Andreopoulos W.B."/>
            <person name="Clum A."/>
            <person name="Lindquist E."/>
            <person name="Daum C."/>
            <person name="Ramamoorthy G.K."/>
            <person name="Gryganskyi A."/>
            <person name="Culley D."/>
            <person name="Magnuson J.K."/>
            <person name="James T.Y."/>
            <person name="O'Malley M.A."/>
            <person name="Stajich J.E."/>
            <person name="Spatafora J.W."/>
            <person name="Visel A."/>
            <person name="Grigoriev I.V."/>
        </authorList>
    </citation>
    <scope>NUCLEOTIDE SEQUENCE [LARGE SCALE GENOMIC DNA]</scope>
    <source>
        <strain evidence="1 2">CBS 115471</strain>
    </source>
</reference>
<dbReference type="EMBL" id="MCFA01000006">
    <property type="protein sequence ID" value="ORY18523.1"/>
    <property type="molecule type" value="Genomic_DNA"/>
</dbReference>
<name>A0A1Y2A7P8_9PLEO</name>